<reference evidence="3 4" key="1">
    <citation type="submission" date="2019-01" db="EMBL/GenBank/DDBJ databases">
        <authorList>
            <person name="Chen W.-M."/>
        </authorList>
    </citation>
    <scope>NUCLEOTIDE SEQUENCE [LARGE SCALE GENOMIC DNA]</scope>
    <source>
        <strain evidence="3 4">CCP-7</strain>
    </source>
</reference>
<dbReference type="GO" id="GO:0003677">
    <property type="term" value="F:DNA binding"/>
    <property type="evidence" value="ECO:0007669"/>
    <property type="project" value="InterPro"/>
</dbReference>
<dbReference type="PRINTS" id="PR00038">
    <property type="entry name" value="HTHLUXR"/>
</dbReference>
<name>A0A437M8J2_9SPHN</name>
<comment type="caution">
    <text evidence="3">The sequence shown here is derived from an EMBL/GenBank/DDBJ whole genome shotgun (WGS) entry which is preliminary data.</text>
</comment>
<organism evidence="3 4">
    <name type="scientific">Sphingomonas crocodyli</name>
    <dbReference type="NCBI Taxonomy" id="1979270"/>
    <lineage>
        <taxon>Bacteria</taxon>
        <taxon>Pseudomonadati</taxon>
        <taxon>Pseudomonadota</taxon>
        <taxon>Alphaproteobacteria</taxon>
        <taxon>Sphingomonadales</taxon>
        <taxon>Sphingomonadaceae</taxon>
        <taxon>Sphingomonas</taxon>
    </lineage>
</organism>
<dbReference type="CDD" id="cd06170">
    <property type="entry name" value="LuxR_C_like"/>
    <property type="match status" value="1"/>
</dbReference>
<sequence length="281" mass="30152">MNIHVQDGLRALTEKEKETLRLIVRGHDAKSTARSLGLSVHTINERLRDARRKMAVSSSREAARLLMAAEGDNGGDAAGDRAGGAVVGSGAGATPDLLGDRFIGEDAGQAAVDQGAASIGGARRAFRRNRIIIGVCLMTAALSLLVLATLPNATSVTSTVTTISAQASTQAPNAEVVETARQWLTLLDQGRWDESYRKTGSQFRKQNTLQMWTDASEQARVPLGAVISRTFVSQQDLPAPPNGYQVVKFRTRFANRDETVETVSLERENGGWQIVAVIIGE</sequence>
<gene>
    <name evidence="3" type="ORF">EOD43_08695</name>
</gene>
<keyword evidence="1" id="KW-1133">Transmembrane helix</keyword>
<dbReference type="Proteomes" id="UP000282971">
    <property type="component" value="Unassembled WGS sequence"/>
</dbReference>
<dbReference type="InterPro" id="IPR025091">
    <property type="entry name" value="DUF4019"/>
</dbReference>
<dbReference type="SUPFAM" id="SSF46894">
    <property type="entry name" value="C-terminal effector domain of the bipartite response regulators"/>
    <property type="match status" value="1"/>
</dbReference>
<keyword evidence="1" id="KW-0812">Transmembrane</keyword>
<dbReference type="RefSeq" id="WP_127743029.1">
    <property type="nucleotide sequence ID" value="NZ_SACN01000001.1"/>
</dbReference>
<proteinExistence type="predicted"/>
<dbReference type="OrthoDB" id="7193436at2"/>
<dbReference type="Gene3D" id="1.10.10.10">
    <property type="entry name" value="Winged helix-like DNA-binding domain superfamily/Winged helix DNA-binding domain"/>
    <property type="match status" value="1"/>
</dbReference>
<protein>
    <submittedName>
        <fullName evidence="3">DUF4019 domain-containing protein</fullName>
    </submittedName>
</protein>
<dbReference type="GO" id="GO:0006355">
    <property type="term" value="P:regulation of DNA-templated transcription"/>
    <property type="evidence" value="ECO:0007669"/>
    <property type="project" value="InterPro"/>
</dbReference>
<evidence type="ECO:0000313" key="4">
    <source>
        <dbReference type="Proteomes" id="UP000282971"/>
    </source>
</evidence>
<dbReference type="AlphaFoldDB" id="A0A437M8J2"/>
<feature type="transmembrane region" description="Helical" evidence="1">
    <location>
        <begin position="131"/>
        <end position="150"/>
    </location>
</feature>
<evidence type="ECO:0000313" key="3">
    <source>
        <dbReference type="EMBL" id="RVT93923.1"/>
    </source>
</evidence>
<dbReference type="EMBL" id="SACN01000001">
    <property type="protein sequence ID" value="RVT93923.1"/>
    <property type="molecule type" value="Genomic_DNA"/>
</dbReference>
<accession>A0A437M8J2</accession>
<dbReference type="Pfam" id="PF13211">
    <property type="entry name" value="DUF4019"/>
    <property type="match status" value="1"/>
</dbReference>
<dbReference type="Pfam" id="PF00196">
    <property type="entry name" value="GerE"/>
    <property type="match status" value="1"/>
</dbReference>
<evidence type="ECO:0000256" key="1">
    <source>
        <dbReference type="SAM" id="Phobius"/>
    </source>
</evidence>
<evidence type="ECO:0000259" key="2">
    <source>
        <dbReference type="PROSITE" id="PS50043"/>
    </source>
</evidence>
<feature type="domain" description="HTH luxR-type" evidence="2">
    <location>
        <begin position="5"/>
        <end position="70"/>
    </location>
</feature>
<dbReference type="InterPro" id="IPR000792">
    <property type="entry name" value="Tscrpt_reg_LuxR_C"/>
</dbReference>
<dbReference type="InterPro" id="IPR036388">
    <property type="entry name" value="WH-like_DNA-bd_sf"/>
</dbReference>
<keyword evidence="4" id="KW-1185">Reference proteome</keyword>
<keyword evidence="1" id="KW-0472">Membrane</keyword>
<dbReference type="InterPro" id="IPR016032">
    <property type="entry name" value="Sig_transdc_resp-reg_C-effctor"/>
</dbReference>
<dbReference type="PROSITE" id="PS50043">
    <property type="entry name" value="HTH_LUXR_2"/>
    <property type="match status" value="1"/>
</dbReference>
<dbReference type="SMART" id="SM00421">
    <property type="entry name" value="HTH_LUXR"/>
    <property type="match status" value="1"/>
</dbReference>